<organism evidence="3">
    <name type="scientific">marine sediment metagenome</name>
    <dbReference type="NCBI Taxonomy" id="412755"/>
    <lineage>
        <taxon>unclassified sequences</taxon>
        <taxon>metagenomes</taxon>
        <taxon>ecological metagenomes</taxon>
    </lineage>
</organism>
<evidence type="ECO:0000313" key="3">
    <source>
        <dbReference type="EMBL" id="GAF76495.1"/>
    </source>
</evidence>
<name>X0TK99_9ZZZZ</name>
<evidence type="ECO:0000259" key="2">
    <source>
        <dbReference type="PROSITE" id="PS50126"/>
    </source>
</evidence>
<dbReference type="Gene3D" id="2.40.50.140">
    <property type="entry name" value="Nucleic acid-binding proteins"/>
    <property type="match status" value="1"/>
</dbReference>
<dbReference type="EMBL" id="BARS01004330">
    <property type="protein sequence ID" value="GAF76495.1"/>
    <property type="molecule type" value="Genomic_DNA"/>
</dbReference>
<dbReference type="SMART" id="SM00316">
    <property type="entry name" value="S1"/>
    <property type="match status" value="1"/>
</dbReference>
<dbReference type="SUPFAM" id="SSF50249">
    <property type="entry name" value="Nucleic acid-binding proteins"/>
    <property type="match status" value="1"/>
</dbReference>
<sequence>MTDSLNNENSFGQISPDQTENQSVPTNKTDDIDKIKATDKTEAADTTKPAAAAKSDDTTKLADKTKSVSASAGKSQQLSAAEFVAKRRERLRKRKAISQAIVESKLQEKQPLPSPPNTLGQVDSGSVAIPMPSDEELEKEIEQALGDMSLMNMYGLEESQASTQQTPVLQRSSENAATDGIVAGKIVAVGKEGVFIDLGGKSQGFLPIEELEGVETPSVGSSIKVVIIRYDARDGLLIVSQKIAQQQLFRKNLNIG</sequence>
<proteinExistence type="predicted"/>
<dbReference type="AlphaFoldDB" id="X0TK99"/>
<accession>X0TK99</accession>
<protein>
    <recommendedName>
        <fullName evidence="2">S1 motif domain-containing protein</fullName>
    </recommendedName>
</protein>
<dbReference type="PROSITE" id="PS50126">
    <property type="entry name" value="S1"/>
    <property type="match status" value="1"/>
</dbReference>
<feature type="domain" description="S1 motif" evidence="2">
    <location>
        <begin position="179"/>
        <end position="242"/>
    </location>
</feature>
<comment type="caution">
    <text evidence="3">The sequence shown here is derived from an EMBL/GenBank/DDBJ whole genome shotgun (WGS) entry which is preliminary data.</text>
</comment>
<dbReference type="InterPro" id="IPR012340">
    <property type="entry name" value="NA-bd_OB-fold"/>
</dbReference>
<dbReference type="Pfam" id="PF00575">
    <property type="entry name" value="S1"/>
    <property type="match status" value="1"/>
</dbReference>
<reference evidence="3" key="1">
    <citation type="journal article" date="2014" name="Front. Microbiol.">
        <title>High frequency of phylogenetically diverse reductive dehalogenase-homologous genes in deep subseafloor sedimentary metagenomes.</title>
        <authorList>
            <person name="Kawai M."/>
            <person name="Futagami T."/>
            <person name="Toyoda A."/>
            <person name="Takaki Y."/>
            <person name="Nishi S."/>
            <person name="Hori S."/>
            <person name="Arai W."/>
            <person name="Tsubouchi T."/>
            <person name="Morono Y."/>
            <person name="Uchiyama I."/>
            <person name="Ito T."/>
            <person name="Fujiyama A."/>
            <person name="Inagaki F."/>
            <person name="Takami H."/>
        </authorList>
    </citation>
    <scope>NUCLEOTIDE SEQUENCE</scope>
    <source>
        <strain evidence="3">Expedition CK06-06</strain>
    </source>
</reference>
<evidence type="ECO:0000256" key="1">
    <source>
        <dbReference type="SAM" id="MobiDB-lite"/>
    </source>
</evidence>
<feature type="compositionally biased region" description="Polar residues" evidence="1">
    <location>
        <begin position="1"/>
        <end position="25"/>
    </location>
</feature>
<feature type="region of interest" description="Disordered" evidence="1">
    <location>
        <begin position="102"/>
        <end position="123"/>
    </location>
</feature>
<dbReference type="GO" id="GO:0003676">
    <property type="term" value="F:nucleic acid binding"/>
    <property type="evidence" value="ECO:0007669"/>
    <property type="project" value="InterPro"/>
</dbReference>
<dbReference type="InterPro" id="IPR003029">
    <property type="entry name" value="S1_domain"/>
</dbReference>
<feature type="non-terminal residue" evidence="3">
    <location>
        <position position="256"/>
    </location>
</feature>
<feature type="compositionally biased region" description="Basic and acidic residues" evidence="1">
    <location>
        <begin position="28"/>
        <end position="45"/>
    </location>
</feature>
<gene>
    <name evidence="3" type="ORF">S01H1_08441</name>
</gene>
<feature type="compositionally biased region" description="Basic and acidic residues" evidence="1">
    <location>
        <begin position="54"/>
        <end position="66"/>
    </location>
</feature>
<feature type="region of interest" description="Disordered" evidence="1">
    <location>
        <begin position="1"/>
        <end position="80"/>
    </location>
</feature>
<feature type="compositionally biased region" description="Polar residues" evidence="1">
    <location>
        <begin position="67"/>
        <end position="79"/>
    </location>
</feature>